<dbReference type="OrthoDB" id="7949320at2"/>
<keyword evidence="1" id="KW-1133">Transmembrane helix</keyword>
<keyword evidence="3" id="KW-1185">Reference proteome</keyword>
<feature type="transmembrane region" description="Helical" evidence="1">
    <location>
        <begin position="43"/>
        <end position="66"/>
    </location>
</feature>
<organism evidence="2 3">
    <name type="scientific">Arsenicitalea aurantiaca</name>
    <dbReference type="NCBI Taxonomy" id="1783274"/>
    <lineage>
        <taxon>Bacteria</taxon>
        <taxon>Pseudomonadati</taxon>
        <taxon>Pseudomonadota</taxon>
        <taxon>Alphaproteobacteria</taxon>
        <taxon>Hyphomicrobiales</taxon>
        <taxon>Devosiaceae</taxon>
        <taxon>Arsenicitalea</taxon>
    </lineage>
</organism>
<dbReference type="InterPro" id="IPR053803">
    <property type="entry name" value="DUF6949"/>
</dbReference>
<dbReference type="AlphaFoldDB" id="A0A433XG20"/>
<keyword evidence="1" id="KW-0472">Membrane</keyword>
<evidence type="ECO:0000313" key="3">
    <source>
        <dbReference type="Proteomes" id="UP000281547"/>
    </source>
</evidence>
<gene>
    <name evidence="2" type="ORF">EMQ25_07970</name>
</gene>
<name>A0A433XG20_9HYPH</name>
<dbReference type="Pfam" id="PF22258">
    <property type="entry name" value="DUF6949"/>
    <property type="match status" value="1"/>
</dbReference>
<sequence length="107" mass="11642">MSTEFLLALFVIAVGLSAAAVVTYLYQGLSGQPAMLRYDGPTFAHTLGHLFLSFICGPYIMLKLGWRPEANGRVEMGSAVLAALVAFGWSFVTGLFLLGTWFAMVRF</sequence>
<proteinExistence type="predicted"/>
<evidence type="ECO:0000256" key="1">
    <source>
        <dbReference type="SAM" id="Phobius"/>
    </source>
</evidence>
<accession>A0A433XG20</accession>
<dbReference type="EMBL" id="RZNJ01000002">
    <property type="protein sequence ID" value="RUT33051.1"/>
    <property type="molecule type" value="Genomic_DNA"/>
</dbReference>
<protein>
    <submittedName>
        <fullName evidence="2">Uncharacterized protein</fullName>
    </submittedName>
</protein>
<dbReference type="RefSeq" id="WP_127188006.1">
    <property type="nucleotide sequence ID" value="NZ_RZNJ01000002.1"/>
</dbReference>
<keyword evidence="1" id="KW-0812">Transmembrane</keyword>
<comment type="caution">
    <text evidence="2">The sequence shown here is derived from an EMBL/GenBank/DDBJ whole genome shotgun (WGS) entry which is preliminary data.</text>
</comment>
<evidence type="ECO:0000313" key="2">
    <source>
        <dbReference type="EMBL" id="RUT33051.1"/>
    </source>
</evidence>
<reference evidence="2 3" key="1">
    <citation type="journal article" date="2016" name="Int. J. Syst. Evol. Microbiol.">
        <title>Arsenicitalea aurantiaca gen. nov., sp. nov., a new member of the family Hyphomicrobiaceae, isolated from high-arsenic sediment.</title>
        <authorList>
            <person name="Mu Y."/>
            <person name="Zhou L."/>
            <person name="Zeng X.C."/>
            <person name="Liu L."/>
            <person name="Pan Y."/>
            <person name="Chen X."/>
            <person name="Wang J."/>
            <person name="Li S."/>
            <person name="Li W.J."/>
            <person name="Wang Y."/>
        </authorList>
    </citation>
    <scope>NUCLEOTIDE SEQUENCE [LARGE SCALE GENOMIC DNA]</scope>
    <source>
        <strain evidence="2 3">42-50</strain>
    </source>
</reference>
<dbReference type="Proteomes" id="UP000281547">
    <property type="component" value="Unassembled WGS sequence"/>
</dbReference>
<feature type="transmembrane region" description="Helical" evidence="1">
    <location>
        <begin position="78"/>
        <end position="104"/>
    </location>
</feature>